<keyword evidence="2 5" id="KW-0540">Nuclease</keyword>
<evidence type="ECO:0000256" key="3">
    <source>
        <dbReference type="ARBA" id="ARBA00022801"/>
    </source>
</evidence>
<proteinExistence type="inferred from homology"/>
<evidence type="ECO:0000256" key="2">
    <source>
        <dbReference type="ARBA" id="ARBA00022722"/>
    </source>
</evidence>
<dbReference type="GO" id="GO:0006308">
    <property type="term" value="P:DNA catabolic process"/>
    <property type="evidence" value="ECO:0007669"/>
    <property type="project" value="UniProtKB-UniRule"/>
</dbReference>
<comment type="similarity">
    <text evidence="5 6">Belongs to the XseA family.</text>
</comment>
<dbReference type="eggNOG" id="COG1570">
    <property type="taxonomic scope" value="Bacteria"/>
</dbReference>
<name>F8L4U0_SIMNZ</name>
<dbReference type="GO" id="GO:0003676">
    <property type="term" value="F:nucleic acid binding"/>
    <property type="evidence" value="ECO:0007669"/>
    <property type="project" value="InterPro"/>
</dbReference>
<dbReference type="HOGENOM" id="CLU_023625_3_1_0"/>
<feature type="domain" description="Exonuclease VII large subunit C-terminal" evidence="7">
    <location>
        <begin position="125"/>
        <end position="464"/>
    </location>
</feature>
<keyword evidence="3 5" id="KW-0378">Hydrolase</keyword>
<evidence type="ECO:0000256" key="1">
    <source>
        <dbReference type="ARBA" id="ARBA00022490"/>
    </source>
</evidence>
<evidence type="ECO:0000256" key="6">
    <source>
        <dbReference type="RuleBase" id="RU004355"/>
    </source>
</evidence>
<dbReference type="GO" id="GO:0008855">
    <property type="term" value="F:exodeoxyribonuclease VII activity"/>
    <property type="evidence" value="ECO:0007669"/>
    <property type="project" value="UniProtKB-UniRule"/>
</dbReference>
<keyword evidence="4 5" id="KW-0269">Exonuclease</keyword>
<dbReference type="Pfam" id="PF02601">
    <property type="entry name" value="Exonuc_VII_L"/>
    <property type="match status" value="1"/>
</dbReference>
<evidence type="ECO:0000259" key="8">
    <source>
        <dbReference type="Pfam" id="PF13742"/>
    </source>
</evidence>
<dbReference type="RefSeq" id="WP_013943234.1">
    <property type="nucleotide sequence ID" value="NC_015713.1"/>
</dbReference>
<accession>F8L4U0</accession>
<gene>
    <name evidence="5 9" type="primary">xseA</name>
    <name evidence="9" type="ordered locus">SNE_A08900</name>
</gene>
<evidence type="ECO:0000256" key="5">
    <source>
        <dbReference type="HAMAP-Rule" id="MF_00378"/>
    </source>
</evidence>
<comment type="subunit">
    <text evidence="5">Heterooligomer composed of large and small subunits.</text>
</comment>
<comment type="catalytic activity">
    <reaction evidence="5 6">
        <text>Exonucleolytic cleavage in either 5'- to 3'- or 3'- to 5'-direction to yield nucleoside 5'-phosphates.</text>
        <dbReference type="EC" id="3.1.11.6"/>
    </reaction>
</comment>
<dbReference type="EC" id="3.1.11.6" evidence="5"/>
<dbReference type="CDD" id="cd04489">
    <property type="entry name" value="ExoVII_LU_OBF"/>
    <property type="match status" value="1"/>
</dbReference>
<dbReference type="EMBL" id="FR872582">
    <property type="protein sequence ID" value="CCB88767.1"/>
    <property type="molecule type" value="Genomic_DNA"/>
</dbReference>
<evidence type="ECO:0000313" key="10">
    <source>
        <dbReference type="Proteomes" id="UP000000496"/>
    </source>
</evidence>
<dbReference type="InterPro" id="IPR025824">
    <property type="entry name" value="OB-fold_nuc-bd_dom"/>
</dbReference>
<dbReference type="InterPro" id="IPR003753">
    <property type="entry name" value="Exonuc_VII_L"/>
</dbReference>
<dbReference type="GO" id="GO:0005737">
    <property type="term" value="C:cytoplasm"/>
    <property type="evidence" value="ECO:0007669"/>
    <property type="project" value="UniProtKB-SubCell"/>
</dbReference>
<protein>
    <recommendedName>
        <fullName evidence="5">Exodeoxyribonuclease 7 large subunit</fullName>
        <ecNumber evidence="5">3.1.11.6</ecNumber>
    </recommendedName>
    <alternativeName>
        <fullName evidence="5">Exodeoxyribonuclease VII large subunit</fullName>
        <shortName evidence="5">Exonuclease VII large subunit</shortName>
    </alternativeName>
</protein>
<keyword evidence="10" id="KW-1185">Reference proteome</keyword>
<comment type="subcellular location">
    <subcellularLocation>
        <location evidence="5 6">Cytoplasm</location>
    </subcellularLocation>
</comment>
<dbReference type="Pfam" id="PF13742">
    <property type="entry name" value="tRNA_anti_2"/>
    <property type="match status" value="1"/>
</dbReference>
<dbReference type="Proteomes" id="UP000000496">
    <property type="component" value="Chromosome gsn.131"/>
</dbReference>
<dbReference type="GO" id="GO:0009318">
    <property type="term" value="C:exodeoxyribonuclease VII complex"/>
    <property type="evidence" value="ECO:0007669"/>
    <property type="project" value="UniProtKB-UniRule"/>
</dbReference>
<feature type="domain" description="OB-fold nucleic acid binding" evidence="8">
    <location>
        <begin position="9"/>
        <end position="102"/>
    </location>
</feature>
<evidence type="ECO:0000259" key="7">
    <source>
        <dbReference type="Pfam" id="PF02601"/>
    </source>
</evidence>
<dbReference type="InterPro" id="IPR020579">
    <property type="entry name" value="Exonuc_VII_lsu_C"/>
</dbReference>
<dbReference type="KEGG" id="sng:SNE_A08900"/>
<dbReference type="STRING" id="331113.SNE_A08900"/>
<dbReference type="HAMAP" id="MF_00378">
    <property type="entry name" value="Exonuc_7_L"/>
    <property type="match status" value="1"/>
</dbReference>
<keyword evidence="1 5" id="KW-0963">Cytoplasm</keyword>
<dbReference type="AlphaFoldDB" id="F8L4U0"/>
<organism evidence="9 10">
    <name type="scientific">Simkania negevensis (strain ATCC VR-1471 / DSM 27360 / Z)</name>
    <dbReference type="NCBI Taxonomy" id="331113"/>
    <lineage>
        <taxon>Bacteria</taxon>
        <taxon>Pseudomonadati</taxon>
        <taxon>Chlamydiota</taxon>
        <taxon>Chlamydiia</taxon>
        <taxon>Parachlamydiales</taxon>
        <taxon>Simkaniaceae</taxon>
        <taxon>Simkania</taxon>
    </lineage>
</organism>
<sequence>MTMTTAEALSVTELTQAIKHQLESNFTALSVKGEVTNLRLQASGHYYFSLKDENAQISAVLFQGNARFAKHLPKMGDQVLVKGEINVYAPRGTYQIIVREIEHAGLGELLLKFHKLKSKLEKMGWFDPAKKKPLPTYPKTIGVVTSPTGAVIQDILNVLKRRFPNFHLILNPVKVQGAGAAEEIAQAIDDFNRFGLADILIIGRGGGSLEDLWAFNEECVAAAIFRSKIPIVSAVGHETDVTIADCVADVRAPTPSAAAELSVKELHLQLNFLQEARRRTASMLAHAVKQGRLKLAGIQRHPLFKTPYTLLADHFQRIDGVYEDLNQTLNTFLKEKSLQVEALKKHLQGLSPNARLKLLKEKMYSYQRALERQVSHQIQRKKEQLKPKELTSYLESQMLKKLKNQKEKLSQISSHLKSINPNNLLKKGYCIPFAEKDHSVIMSTHALQAGEKILLQMYDGSVNSTIDEVHPKHD</sequence>
<dbReference type="PANTHER" id="PTHR30008">
    <property type="entry name" value="EXODEOXYRIBONUCLEASE 7 LARGE SUBUNIT"/>
    <property type="match status" value="1"/>
</dbReference>
<dbReference type="PANTHER" id="PTHR30008:SF0">
    <property type="entry name" value="EXODEOXYRIBONUCLEASE 7 LARGE SUBUNIT"/>
    <property type="match status" value="1"/>
</dbReference>
<evidence type="ECO:0000313" key="9">
    <source>
        <dbReference type="EMBL" id="CCB88767.1"/>
    </source>
</evidence>
<dbReference type="NCBIfam" id="TIGR00237">
    <property type="entry name" value="xseA"/>
    <property type="match status" value="1"/>
</dbReference>
<evidence type="ECO:0000256" key="4">
    <source>
        <dbReference type="ARBA" id="ARBA00022839"/>
    </source>
</evidence>
<comment type="function">
    <text evidence="5">Bidirectionally degrades single-stranded DNA into large acid-insoluble oligonucleotides, which are then degraded further into small acid-soluble oligonucleotides.</text>
</comment>
<reference evidence="9 10" key="1">
    <citation type="journal article" date="2011" name="Mol. Biol. Evol.">
        <title>Unity in variety--the pan-genome of the Chlamydiae.</title>
        <authorList>
            <person name="Collingro A."/>
            <person name="Tischler P."/>
            <person name="Weinmaier T."/>
            <person name="Penz T."/>
            <person name="Heinz E."/>
            <person name="Brunham R.C."/>
            <person name="Read T.D."/>
            <person name="Bavoil P.M."/>
            <person name="Sachse K."/>
            <person name="Kahane S."/>
            <person name="Friedman M.G."/>
            <person name="Rattei T."/>
            <person name="Myers G.S."/>
            <person name="Horn M."/>
        </authorList>
    </citation>
    <scope>NUCLEOTIDE SEQUENCE [LARGE SCALE GENOMIC DNA]</scope>
    <source>
        <strain evidence="10">ATCC VR-1471 / Z</strain>
    </source>
</reference>